<feature type="repeat" description="TPR" evidence="1">
    <location>
        <begin position="12"/>
        <end position="45"/>
    </location>
</feature>
<name>A7S2Q6_NEMVE</name>
<organism evidence="4 5">
    <name type="scientific">Nematostella vectensis</name>
    <name type="common">Starlet sea anemone</name>
    <dbReference type="NCBI Taxonomy" id="45351"/>
    <lineage>
        <taxon>Eukaryota</taxon>
        <taxon>Metazoa</taxon>
        <taxon>Cnidaria</taxon>
        <taxon>Anthozoa</taxon>
        <taxon>Hexacorallia</taxon>
        <taxon>Actiniaria</taxon>
        <taxon>Edwardsiidae</taxon>
        <taxon>Nematostella</taxon>
    </lineage>
</organism>
<feature type="repeat" description="TPR" evidence="1">
    <location>
        <begin position="52"/>
        <end position="85"/>
    </location>
</feature>
<dbReference type="SUPFAM" id="SSF48452">
    <property type="entry name" value="TPR-like"/>
    <property type="match status" value="4"/>
</dbReference>
<sequence length="1194" mass="134350">MANVMDKRNEQAQVYFRKGNELYDLGKHREALEQYQQALQVCISTGNESDQAGVRQNIGVLQESLGNYEEAMKYYQQALQVFESTGNENNQAIVRQNIGVVQRRLGNYEEAMKYYQQALQVFERTVVQRRLGNYEEAMKYYQQALQVFERTGNESNQAGVRQNIGVVQESLGNYEEAMKYYQQALQVFERTGNESKQAGVRQNIGVVQESLGNYEEAMKYYQQALQVFERTGNENNQAIVRHNIGVVQNSLGNYEEAMKYYQQALQVFERTGNESNQAIVRQNIGVVQVSLGNYEEAMKYYQQALQVFERTGNESKQAGVRQNIGVVQESLGNYEEAMKYYQQALQVFERTGNESNQAIVRQNIGVVQEHLGNYEEAMKYYQQALQVFERTGNESDQAGVRQNIGVVQNSLGDYEEAMKYYQQVLQVFERTGNESDQADVLLNIGVVQQSLGNYKEAMKYYQQALQVFERTGNESYQAVVRQSIGVVQVSLGNYEEAMKYYQQALQVFERTGNESAKAGVYNNIGSMYLKKQNYLDAESHFTKSFELFESCFTKIQSLPDSKITFVDTFIHVCQQLVDVSILLDKPEQALLVSERGRSRVLGDILLEKHGLQKTAPSDKTRCDDLSSLISYADSSLAVVSLTPQRLHMFALTSGQPLVVKSTSPEVMEHPAPQFSGNVKTRIHEILKQLINDANEHVHENRDETFEDRSLDIGDASRRPHVSAGQKRDETESEMSCKATGVRGEPSENGEEEDTSSSKESQASGGKSVSHFPPPHFKHDTGKPQELEATSDDSEYQLSKLSPSKQDTGKPQEREATSDDSEYQLPKLSPSKEDTGKPQEWEATSDDSECPSKKDTGKIQESPSGKVPQEHEEDIETLHQSNHTPSAPVATRFFDPLNVLYQILISPIEDQVTKPEVVFIPEGVTFMVPFGALKSPDGTFLAEKHCIRTGPSLKTLKLLEMCPEEKHCSSGALIVANPRSDAIVWSLKNEQWVLDSFNSVFQNLPMASNEAEEIRKVLSNVTSNVTRLVERQATKDAVMSRLKEGVGVIHIASHGDATTGKILVAPETRNPIHVKEEDYLLTMKEVSACRINAKLVVLSCCHSGKGEKIRAEGVMGLTRAFLAAGARSVLATLWKISDEATQYFMLKFYRNLASGMTTSASLKKTIQDTIADNNRYSHPYYWGAFVLVGDDVRLY</sequence>
<dbReference type="Proteomes" id="UP000001593">
    <property type="component" value="Unassembled WGS sequence"/>
</dbReference>
<dbReference type="PROSITE" id="PS50293">
    <property type="entry name" value="TPR_REGION"/>
    <property type="match status" value="11"/>
</dbReference>
<accession>A7S2Q6</accession>
<feature type="repeat" description="TPR" evidence="1">
    <location>
        <begin position="92"/>
        <end position="125"/>
    </location>
</feature>
<dbReference type="Pfam" id="PF13181">
    <property type="entry name" value="TPR_8"/>
    <property type="match status" value="4"/>
</dbReference>
<feature type="compositionally biased region" description="Basic and acidic residues" evidence="2">
    <location>
        <begin position="806"/>
        <end position="816"/>
    </location>
</feature>
<protein>
    <recommendedName>
        <fullName evidence="3">CHAT domain-containing protein</fullName>
    </recommendedName>
</protein>
<feature type="repeat" description="TPR" evidence="1">
    <location>
        <begin position="438"/>
        <end position="471"/>
    </location>
</feature>
<feature type="compositionally biased region" description="Basic and acidic residues" evidence="2">
    <location>
        <begin position="697"/>
        <end position="717"/>
    </location>
</feature>
<evidence type="ECO:0000256" key="2">
    <source>
        <dbReference type="SAM" id="MobiDB-lite"/>
    </source>
</evidence>
<feature type="repeat" description="TPR" evidence="1">
    <location>
        <begin position="318"/>
        <end position="351"/>
    </location>
</feature>
<feature type="repeat" description="TPR" evidence="1">
    <location>
        <begin position="158"/>
        <end position="191"/>
    </location>
</feature>
<dbReference type="Pfam" id="PF13424">
    <property type="entry name" value="TPR_12"/>
    <property type="match status" value="5"/>
</dbReference>
<dbReference type="PANTHER" id="PTHR10098:SF106">
    <property type="entry name" value="TETRATRICOPEPTIDE REPEAT PROTEIN 28-LIKE PROTEIN"/>
    <property type="match status" value="1"/>
</dbReference>
<evidence type="ECO:0000256" key="1">
    <source>
        <dbReference type="PROSITE-ProRule" id="PRU00339"/>
    </source>
</evidence>
<dbReference type="AlphaFoldDB" id="A7S2Q6"/>
<feature type="repeat" description="TPR" evidence="1">
    <location>
        <begin position="278"/>
        <end position="311"/>
    </location>
</feature>
<feature type="repeat" description="TPR" evidence="1">
    <location>
        <begin position="518"/>
        <end position="551"/>
    </location>
</feature>
<feature type="repeat" description="TPR" evidence="1">
    <location>
        <begin position="358"/>
        <end position="391"/>
    </location>
</feature>
<dbReference type="eggNOG" id="KOG0548">
    <property type="taxonomic scope" value="Eukaryota"/>
</dbReference>
<feature type="compositionally biased region" description="Basic and acidic residues" evidence="2">
    <location>
        <begin position="776"/>
        <end position="785"/>
    </location>
</feature>
<keyword evidence="1" id="KW-0802">TPR repeat</keyword>
<feature type="compositionally biased region" description="Polar residues" evidence="2">
    <location>
        <begin position="757"/>
        <end position="766"/>
    </location>
</feature>
<gene>
    <name evidence="4" type="ORF">NEMVEDRAFT_v1g242448</name>
</gene>
<proteinExistence type="predicted"/>
<dbReference type="STRING" id="45351.A7S2Q6"/>
<evidence type="ECO:0000313" key="4">
    <source>
        <dbReference type="EMBL" id="EDO42047.1"/>
    </source>
</evidence>
<dbReference type="PROSITE" id="PS50005">
    <property type="entry name" value="TPR"/>
    <property type="match status" value="13"/>
</dbReference>
<dbReference type="InterPro" id="IPR024983">
    <property type="entry name" value="CHAT_dom"/>
</dbReference>
<feature type="repeat" description="TPR" evidence="1">
    <location>
        <begin position="478"/>
        <end position="511"/>
    </location>
</feature>
<evidence type="ECO:0000313" key="5">
    <source>
        <dbReference type="Proteomes" id="UP000001593"/>
    </source>
</evidence>
<dbReference type="EMBL" id="DS469569">
    <property type="protein sequence ID" value="EDO42047.1"/>
    <property type="molecule type" value="Genomic_DNA"/>
</dbReference>
<dbReference type="InterPro" id="IPR011990">
    <property type="entry name" value="TPR-like_helical_dom_sf"/>
</dbReference>
<dbReference type="HOGENOM" id="CLU_002404_0_1_1"/>
<dbReference type="SMART" id="SM00028">
    <property type="entry name" value="TPR"/>
    <property type="match status" value="14"/>
</dbReference>
<evidence type="ECO:0000259" key="3">
    <source>
        <dbReference type="Pfam" id="PF12770"/>
    </source>
</evidence>
<dbReference type="PANTHER" id="PTHR10098">
    <property type="entry name" value="RAPSYN-RELATED"/>
    <property type="match status" value="1"/>
</dbReference>
<feature type="compositionally biased region" description="Basic and acidic residues" evidence="2">
    <location>
        <begin position="829"/>
        <end position="839"/>
    </location>
</feature>
<dbReference type="InParanoid" id="A7S2Q6"/>
<dbReference type="PhylomeDB" id="A7S2Q6"/>
<dbReference type="InterPro" id="IPR019734">
    <property type="entry name" value="TPR_rpt"/>
</dbReference>
<feature type="repeat" description="TPR" evidence="1">
    <location>
        <begin position="198"/>
        <end position="231"/>
    </location>
</feature>
<feature type="region of interest" description="Disordered" evidence="2">
    <location>
        <begin position="697"/>
        <end position="886"/>
    </location>
</feature>
<feature type="domain" description="CHAT" evidence="3">
    <location>
        <begin position="895"/>
        <end position="1189"/>
    </location>
</feature>
<feature type="compositionally biased region" description="Polar residues" evidence="2">
    <location>
        <begin position="795"/>
        <end position="805"/>
    </location>
</feature>
<keyword evidence="5" id="KW-1185">Reference proteome</keyword>
<reference evidence="4 5" key="1">
    <citation type="journal article" date="2007" name="Science">
        <title>Sea anemone genome reveals ancestral eumetazoan gene repertoire and genomic organization.</title>
        <authorList>
            <person name="Putnam N.H."/>
            <person name="Srivastava M."/>
            <person name="Hellsten U."/>
            <person name="Dirks B."/>
            <person name="Chapman J."/>
            <person name="Salamov A."/>
            <person name="Terry A."/>
            <person name="Shapiro H."/>
            <person name="Lindquist E."/>
            <person name="Kapitonov V.V."/>
            <person name="Jurka J."/>
            <person name="Genikhovich G."/>
            <person name="Grigoriev I.V."/>
            <person name="Lucas S.M."/>
            <person name="Steele R.E."/>
            <person name="Finnerty J.R."/>
            <person name="Technau U."/>
            <person name="Martindale M.Q."/>
            <person name="Rokhsar D.S."/>
        </authorList>
    </citation>
    <scope>NUCLEOTIDE SEQUENCE [LARGE SCALE GENOMIC DNA]</scope>
    <source>
        <strain evidence="5">CH2 X CH6</strain>
    </source>
</reference>
<feature type="repeat" description="TPR" evidence="1">
    <location>
        <begin position="238"/>
        <end position="271"/>
    </location>
</feature>
<dbReference type="Gene3D" id="1.25.40.10">
    <property type="entry name" value="Tetratricopeptide repeat domain"/>
    <property type="match status" value="4"/>
</dbReference>
<feature type="repeat" description="TPR" evidence="1">
    <location>
        <begin position="398"/>
        <end position="431"/>
    </location>
</feature>
<dbReference type="Pfam" id="PF12770">
    <property type="entry name" value="CHAT"/>
    <property type="match status" value="1"/>
</dbReference>
<dbReference type="OMA" id="ESKELEX"/>